<reference evidence="2" key="1">
    <citation type="journal article" date="2019" name="Int. J. Syst. Evol. Microbiol.">
        <title>The Global Catalogue of Microorganisms (GCM) 10K type strain sequencing project: providing services to taxonomists for standard genome sequencing and annotation.</title>
        <authorList>
            <consortium name="The Broad Institute Genomics Platform"/>
            <consortium name="The Broad Institute Genome Sequencing Center for Infectious Disease"/>
            <person name="Wu L."/>
            <person name="Ma J."/>
        </authorList>
    </citation>
    <scope>NUCLEOTIDE SEQUENCE [LARGE SCALE GENOMIC DNA]</scope>
    <source>
        <strain evidence="2">JCM 15974</strain>
    </source>
</reference>
<dbReference type="EMBL" id="BAAAGE010000008">
    <property type="protein sequence ID" value="GAA0733738.1"/>
    <property type="molecule type" value="Genomic_DNA"/>
</dbReference>
<proteinExistence type="predicted"/>
<evidence type="ECO:0000313" key="1">
    <source>
        <dbReference type="EMBL" id="GAA0733738.1"/>
    </source>
</evidence>
<accession>A0ABP3UJL2</accession>
<gene>
    <name evidence="1" type="ORF">GCM10009430_48160</name>
</gene>
<dbReference type="Proteomes" id="UP001501758">
    <property type="component" value="Unassembled WGS sequence"/>
</dbReference>
<evidence type="ECO:0000313" key="2">
    <source>
        <dbReference type="Proteomes" id="UP001501758"/>
    </source>
</evidence>
<evidence type="ECO:0008006" key="3">
    <source>
        <dbReference type="Google" id="ProtNLM"/>
    </source>
</evidence>
<keyword evidence="2" id="KW-1185">Reference proteome</keyword>
<comment type="caution">
    <text evidence="1">The sequence shown here is derived from an EMBL/GenBank/DDBJ whole genome shotgun (WGS) entry which is preliminary data.</text>
</comment>
<organism evidence="1 2">
    <name type="scientific">Aquimarina litoralis</name>
    <dbReference type="NCBI Taxonomy" id="584605"/>
    <lineage>
        <taxon>Bacteria</taxon>
        <taxon>Pseudomonadati</taxon>
        <taxon>Bacteroidota</taxon>
        <taxon>Flavobacteriia</taxon>
        <taxon>Flavobacteriales</taxon>
        <taxon>Flavobacteriaceae</taxon>
        <taxon>Aquimarina</taxon>
    </lineage>
</organism>
<name>A0ABP3UJL2_9FLAO</name>
<protein>
    <recommendedName>
        <fullName evidence="3">Natural product</fullName>
    </recommendedName>
</protein>
<sequence>MNGTLQKINLNIYTMKEILNLKGIKELTKKDQQQITGAAGRRFVFCGPPGQCCMTFLGGPTICDFGYCQPNGTCIWA</sequence>